<dbReference type="KEGG" id="hta:BVU17_15340"/>
<protein>
    <submittedName>
        <fullName evidence="2">Uncharacterized protein</fullName>
    </submittedName>
</protein>
<evidence type="ECO:0000313" key="2">
    <source>
        <dbReference type="EMBL" id="AUG48970.1"/>
    </source>
</evidence>
<reference evidence="2 3" key="1">
    <citation type="submission" date="2017-01" db="EMBL/GenBank/DDBJ databases">
        <title>A Red Light-Sensitive Sensory Rhodopsin I From Haloarcula taiwanensis, A New Haloarchaeon Isolated From Taiwan.</title>
        <authorList>
            <person name="Yang C.-S."/>
            <person name="Han Y.-A."/>
            <person name="Chen P.-C."/>
            <person name="Ng W.V."/>
            <person name="Chen T.-W."/>
        </authorList>
    </citation>
    <scope>NUCLEOTIDE SEQUENCE [LARGE SCALE GENOMIC DNA]</scope>
    <source>
        <strain evidence="2 3">Taiwanensis</strain>
    </source>
</reference>
<dbReference type="EMBL" id="CP019155">
    <property type="protein sequence ID" value="AUG48970.1"/>
    <property type="molecule type" value="Genomic_DNA"/>
</dbReference>
<sequence>MNTVRRKQAHRDAAPSIAVSGSGSGPDTGRALVTDLIVDNIRNALVIEQALRFGYGISETIPRTELAGVQLLCGGLRLKEVDDRALVLGAAAVEPVRVDSG</sequence>
<name>A0A2H5A2S0_9EURY</name>
<dbReference type="Proteomes" id="UP000242917">
    <property type="component" value="Chromosome II"/>
</dbReference>
<proteinExistence type="predicted"/>
<keyword evidence="3" id="KW-1185">Reference proteome</keyword>
<feature type="region of interest" description="Disordered" evidence="1">
    <location>
        <begin position="1"/>
        <end position="28"/>
    </location>
</feature>
<evidence type="ECO:0000313" key="3">
    <source>
        <dbReference type="Proteomes" id="UP000242917"/>
    </source>
</evidence>
<evidence type="ECO:0000256" key="1">
    <source>
        <dbReference type="SAM" id="MobiDB-lite"/>
    </source>
</evidence>
<gene>
    <name evidence="2" type="ORF">BVU17_15340</name>
</gene>
<organism evidence="2 3">
    <name type="scientific">Haloarcula taiwanensis</name>
    <dbReference type="NCBI Taxonomy" id="1932004"/>
    <lineage>
        <taxon>Archaea</taxon>
        <taxon>Methanobacteriati</taxon>
        <taxon>Methanobacteriota</taxon>
        <taxon>Stenosarchaea group</taxon>
        <taxon>Halobacteria</taxon>
        <taxon>Halobacteriales</taxon>
        <taxon>Haloarculaceae</taxon>
        <taxon>Haloarcula</taxon>
    </lineage>
</organism>
<accession>A0A2H5A2S0</accession>
<dbReference type="AlphaFoldDB" id="A0A2H5A2S0"/>